<comment type="caution">
    <text evidence="1">The sequence shown here is derived from an EMBL/GenBank/DDBJ whole genome shotgun (WGS) entry which is preliminary data.</text>
</comment>
<reference evidence="1 2" key="1">
    <citation type="submission" date="2017-11" db="EMBL/GenBank/DDBJ databases">
        <title>The genome of Rhizophagus clarus HR1 reveals common genetic basis of auxotrophy among arbuscular mycorrhizal fungi.</title>
        <authorList>
            <person name="Kobayashi Y."/>
        </authorList>
    </citation>
    <scope>NUCLEOTIDE SEQUENCE [LARGE SCALE GENOMIC DNA]</scope>
    <source>
        <strain evidence="1 2">HR1</strain>
    </source>
</reference>
<dbReference type="Gene3D" id="3.80.10.10">
    <property type="entry name" value="Ribonuclease Inhibitor"/>
    <property type="match status" value="1"/>
</dbReference>
<sequence>MKKCPGLKYFDMRSIKHQIFYFPGAKACLESLCELKCDTSIHHSYFYELSQSCQHIQRLIIDKININPNHGIVKLIEVQRNLKYFEWNDVYNEYMVDHCEDIFLALGKKVLPKFFKLKTLISDDYISLIKELEQLKKQAYYHNLEILNLKRCDLNTFSSIIENSGECLKKILFRPHDIIKCHFMEILLFLFVRKMDRPALSILTIDSTYMKEDYIKLINKYKNDGVIKDFKYVPNIDEICYKP</sequence>
<gene>
    <name evidence="1" type="ORF">RclHR1_01390010</name>
</gene>
<organism evidence="1 2">
    <name type="scientific">Rhizophagus clarus</name>
    <dbReference type="NCBI Taxonomy" id="94130"/>
    <lineage>
        <taxon>Eukaryota</taxon>
        <taxon>Fungi</taxon>
        <taxon>Fungi incertae sedis</taxon>
        <taxon>Mucoromycota</taxon>
        <taxon>Glomeromycotina</taxon>
        <taxon>Glomeromycetes</taxon>
        <taxon>Glomerales</taxon>
        <taxon>Glomeraceae</taxon>
        <taxon>Rhizophagus</taxon>
    </lineage>
</organism>
<proteinExistence type="predicted"/>
<dbReference type="SUPFAM" id="SSF52047">
    <property type="entry name" value="RNI-like"/>
    <property type="match status" value="1"/>
</dbReference>
<evidence type="ECO:0000313" key="1">
    <source>
        <dbReference type="EMBL" id="GBB87420.1"/>
    </source>
</evidence>
<dbReference type="AlphaFoldDB" id="A0A2Z6QB76"/>
<keyword evidence="2" id="KW-1185">Reference proteome</keyword>
<dbReference type="InterPro" id="IPR032675">
    <property type="entry name" value="LRR_dom_sf"/>
</dbReference>
<accession>A0A2Z6QB76</accession>
<evidence type="ECO:0000313" key="2">
    <source>
        <dbReference type="Proteomes" id="UP000247702"/>
    </source>
</evidence>
<name>A0A2Z6QB76_9GLOM</name>
<evidence type="ECO:0008006" key="3">
    <source>
        <dbReference type="Google" id="ProtNLM"/>
    </source>
</evidence>
<dbReference type="EMBL" id="BEXD01000435">
    <property type="protein sequence ID" value="GBB87420.1"/>
    <property type="molecule type" value="Genomic_DNA"/>
</dbReference>
<protein>
    <recommendedName>
        <fullName evidence="3">F-box domain-containing protein</fullName>
    </recommendedName>
</protein>
<dbReference type="Proteomes" id="UP000247702">
    <property type="component" value="Unassembled WGS sequence"/>
</dbReference>